<feature type="transmembrane region" description="Helical" evidence="7">
    <location>
        <begin position="275"/>
        <end position="297"/>
    </location>
</feature>
<dbReference type="InterPro" id="IPR035906">
    <property type="entry name" value="MetI-like_sf"/>
</dbReference>
<evidence type="ECO:0000256" key="5">
    <source>
        <dbReference type="ARBA" id="ARBA00022989"/>
    </source>
</evidence>
<proteinExistence type="inferred from homology"/>
<keyword evidence="6 7" id="KW-0472">Membrane</keyword>
<dbReference type="RefSeq" id="WP_090479282.1">
    <property type="nucleotide sequence ID" value="NZ_LT629710.1"/>
</dbReference>
<keyword evidence="2 7" id="KW-0813">Transport</keyword>
<evidence type="ECO:0000256" key="2">
    <source>
        <dbReference type="ARBA" id="ARBA00022448"/>
    </source>
</evidence>
<dbReference type="OrthoDB" id="147639at2"/>
<evidence type="ECO:0000256" key="1">
    <source>
        <dbReference type="ARBA" id="ARBA00004651"/>
    </source>
</evidence>
<comment type="subcellular location">
    <subcellularLocation>
        <location evidence="1 7">Cell membrane</location>
        <topology evidence="1 7">Multi-pass membrane protein</topology>
    </subcellularLocation>
</comment>
<dbReference type="GO" id="GO:0005886">
    <property type="term" value="C:plasma membrane"/>
    <property type="evidence" value="ECO:0007669"/>
    <property type="project" value="UniProtKB-SubCell"/>
</dbReference>
<feature type="transmembrane region" description="Helical" evidence="7">
    <location>
        <begin position="233"/>
        <end position="255"/>
    </location>
</feature>
<dbReference type="GO" id="GO:0055085">
    <property type="term" value="P:transmembrane transport"/>
    <property type="evidence" value="ECO:0007669"/>
    <property type="project" value="InterPro"/>
</dbReference>
<evidence type="ECO:0000259" key="8">
    <source>
        <dbReference type="PROSITE" id="PS50928"/>
    </source>
</evidence>
<feature type="transmembrane region" description="Helical" evidence="7">
    <location>
        <begin position="171"/>
        <end position="190"/>
    </location>
</feature>
<evidence type="ECO:0000313" key="9">
    <source>
        <dbReference type="EMBL" id="SDP37157.1"/>
    </source>
</evidence>
<dbReference type="Pfam" id="PF19300">
    <property type="entry name" value="BPD_transp_1_N"/>
    <property type="match status" value="1"/>
</dbReference>
<reference evidence="9 10" key="1">
    <citation type="submission" date="2016-10" db="EMBL/GenBank/DDBJ databases">
        <authorList>
            <person name="de Groot N.N."/>
        </authorList>
    </citation>
    <scope>NUCLEOTIDE SEQUENCE [LARGE SCALE GENOMIC DNA]</scope>
    <source>
        <strain evidence="10">P4-7,KCTC 19426,CECT 7604</strain>
    </source>
</reference>
<evidence type="ECO:0000256" key="3">
    <source>
        <dbReference type="ARBA" id="ARBA00022475"/>
    </source>
</evidence>
<feature type="transmembrane region" description="Helical" evidence="7">
    <location>
        <begin position="131"/>
        <end position="151"/>
    </location>
</feature>
<accession>A0A1H0S669</accession>
<keyword evidence="10" id="KW-1185">Reference proteome</keyword>
<feature type="domain" description="ABC transmembrane type-1" evidence="8">
    <location>
        <begin position="95"/>
        <end position="298"/>
    </location>
</feature>
<gene>
    <name evidence="9" type="ORF">SAMN04515671_3922</name>
</gene>
<dbReference type="Pfam" id="PF00528">
    <property type="entry name" value="BPD_transp_1"/>
    <property type="match status" value="1"/>
</dbReference>
<evidence type="ECO:0000256" key="7">
    <source>
        <dbReference type="RuleBase" id="RU363032"/>
    </source>
</evidence>
<dbReference type="Proteomes" id="UP000198741">
    <property type="component" value="Chromosome I"/>
</dbReference>
<evidence type="ECO:0000256" key="6">
    <source>
        <dbReference type="ARBA" id="ARBA00023136"/>
    </source>
</evidence>
<dbReference type="AlphaFoldDB" id="A0A1H0S669"/>
<comment type="similarity">
    <text evidence="7">Belongs to the binding-protein-dependent transport system permease family.</text>
</comment>
<dbReference type="CDD" id="cd06261">
    <property type="entry name" value="TM_PBP2"/>
    <property type="match status" value="1"/>
</dbReference>
<keyword evidence="4 7" id="KW-0812">Transmembrane</keyword>
<dbReference type="PANTHER" id="PTHR43163">
    <property type="entry name" value="DIPEPTIDE TRANSPORT SYSTEM PERMEASE PROTEIN DPPB-RELATED"/>
    <property type="match status" value="1"/>
</dbReference>
<protein>
    <submittedName>
        <fullName evidence="9">Oligopeptide transport system permease protein</fullName>
    </submittedName>
</protein>
<dbReference type="STRING" id="1090615.SAMN04515671_3922"/>
<dbReference type="PROSITE" id="PS50928">
    <property type="entry name" value="ABC_TM1"/>
    <property type="match status" value="1"/>
</dbReference>
<keyword evidence="3" id="KW-1003">Cell membrane</keyword>
<dbReference type="SUPFAM" id="SSF161098">
    <property type="entry name" value="MetI-like"/>
    <property type="match status" value="1"/>
</dbReference>
<dbReference type="InterPro" id="IPR045621">
    <property type="entry name" value="BPD_transp_1_N"/>
</dbReference>
<dbReference type="InterPro" id="IPR000515">
    <property type="entry name" value="MetI-like"/>
</dbReference>
<feature type="transmembrane region" description="Helical" evidence="7">
    <location>
        <begin position="12"/>
        <end position="30"/>
    </location>
</feature>
<dbReference type="Gene3D" id="1.10.3720.10">
    <property type="entry name" value="MetI-like"/>
    <property type="match status" value="1"/>
</dbReference>
<evidence type="ECO:0000313" key="10">
    <source>
        <dbReference type="Proteomes" id="UP000198741"/>
    </source>
</evidence>
<organism evidence="9 10">
    <name type="scientific">Nakamurella panacisegetis</name>
    <dbReference type="NCBI Taxonomy" id="1090615"/>
    <lineage>
        <taxon>Bacteria</taxon>
        <taxon>Bacillati</taxon>
        <taxon>Actinomycetota</taxon>
        <taxon>Actinomycetes</taxon>
        <taxon>Nakamurellales</taxon>
        <taxon>Nakamurellaceae</taxon>
        <taxon>Nakamurella</taxon>
    </lineage>
</organism>
<evidence type="ECO:0000256" key="4">
    <source>
        <dbReference type="ARBA" id="ARBA00022692"/>
    </source>
</evidence>
<keyword evidence="5 7" id="KW-1133">Transmembrane helix</keyword>
<name>A0A1H0S669_9ACTN</name>
<feature type="transmembrane region" description="Helical" evidence="7">
    <location>
        <begin position="99"/>
        <end position="119"/>
    </location>
</feature>
<sequence length="308" mass="33016">MLRTVLRRVAELVIVFFGVTFLIYALVFALKGDPIATLAGDRPLPASVVATLRARYHLDDPLWQQYVRYLNGLLHFDLGTDFTGRSVAARMASRWPTTIVLALTAWALEVVFGCALGLIAGLTRGRVPDRLILLGTVLVSSVPIFVVAVTAQLGLGVRLGWFPIAGTKEGWPVAFLLPGAVIALFGLAAVSRLMRGSVIDSLESDYVRTLWAKGLSARRVVGVHVLRNAGIPVLTFLAVDLGYLLGGAIVVEGIFNMPGIGGLLFSAIRNHEGPTVVGVSTALILIFLVLSALVDVINSALDPRMRRA</sequence>
<dbReference type="EMBL" id="LT629710">
    <property type="protein sequence ID" value="SDP37157.1"/>
    <property type="molecule type" value="Genomic_DNA"/>
</dbReference>
<dbReference type="PANTHER" id="PTHR43163:SF7">
    <property type="entry name" value="DIPEPTIDE-TRANSPORT INTEGRAL MEMBRANE PROTEIN ABC TRANSPORTER DPPB-RELATED"/>
    <property type="match status" value="1"/>
</dbReference>